<evidence type="ECO:0000256" key="1">
    <source>
        <dbReference type="SAM" id="MobiDB-lite"/>
    </source>
</evidence>
<name>A0AAE0HUC1_9PEZI</name>
<organism evidence="2 3">
    <name type="scientific">Apodospora peruviana</name>
    <dbReference type="NCBI Taxonomy" id="516989"/>
    <lineage>
        <taxon>Eukaryota</taxon>
        <taxon>Fungi</taxon>
        <taxon>Dikarya</taxon>
        <taxon>Ascomycota</taxon>
        <taxon>Pezizomycotina</taxon>
        <taxon>Sordariomycetes</taxon>
        <taxon>Sordariomycetidae</taxon>
        <taxon>Sordariales</taxon>
        <taxon>Lasiosphaeriaceae</taxon>
        <taxon>Apodospora</taxon>
    </lineage>
</organism>
<sequence length="194" mass="21684">MSLGPKSSTTVTRTRILTLALSNSPHRFSFLQAPPKTAGLTSRTTRTLQNEANLQQECGCINSIVDVHPPHSGLSEKYNYIRTWYFQSNAIEREGANPSPRWEARLQIPANLIAFLSSFKLDETMTPAQICGSMGWNHLREAGYIFSAAPNVDHGKDATINCIYDDMPLRGWRPWPRVDAGEPPEDEKKENGVV</sequence>
<reference evidence="2" key="2">
    <citation type="submission" date="2023-06" db="EMBL/GenBank/DDBJ databases">
        <authorList>
            <consortium name="Lawrence Berkeley National Laboratory"/>
            <person name="Haridas S."/>
            <person name="Hensen N."/>
            <person name="Bonometti L."/>
            <person name="Westerberg I."/>
            <person name="Brannstrom I.O."/>
            <person name="Guillou S."/>
            <person name="Cros-Aarteil S."/>
            <person name="Calhoun S."/>
            <person name="Kuo A."/>
            <person name="Mondo S."/>
            <person name="Pangilinan J."/>
            <person name="Riley R."/>
            <person name="Labutti K."/>
            <person name="Andreopoulos B."/>
            <person name="Lipzen A."/>
            <person name="Chen C."/>
            <person name="Yanf M."/>
            <person name="Daum C."/>
            <person name="Ng V."/>
            <person name="Clum A."/>
            <person name="Steindorff A."/>
            <person name="Ohm R."/>
            <person name="Martin F."/>
            <person name="Silar P."/>
            <person name="Natvig D."/>
            <person name="Lalanne C."/>
            <person name="Gautier V."/>
            <person name="Ament-Velasquez S.L."/>
            <person name="Kruys A."/>
            <person name="Hutchinson M.I."/>
            <person name="Powell A.J."/>
            <person name="Barry K."/>
            <person name="Miller A.N."/>
            <person name="Grigoriev I.V."/>
            <person name="Debuchy R."/>
            <person name="Gladieux P."/>
            <person name="Thoren M.H."/>
            <person name="Johannesson H."/>
        </authorList>
    </citation>
    <scope>NUCLEOTIDE SEQUENCE</scope>
    <source>
        <strain evidence="2">CBS 118394</strain>
    </source>
</reference>
<feature type="region of interest" description="Disordered" evidence="1">
    <location>
        <begin position="175"/>
        <end position="194"/>
    </location>
</feature>
<gene>
    <name evidence="2" type="ORF">B0H66DRAFT_607806</name>
</gene>
<proteinExistence type="predicted"/>
<protein>
    <submittedName>
        <fullName evidence="2">Uncharacterized protein</fullName>
    </submittedName>
</protein>
<keyword evidence="3" id="KW-1185">Reference proteome</keyword>
<dbReference type="Proteomes" id="UP001283341">
    <property type="component" value="Unassembled WGS sequence"/>
</dbReference>
<reference evidence="2" key="1">
    <citation type="journal article" date="2023" name="Mol. Phylogenet. Evol.">
        <title>Genome-scale phylogeny and comparative genomics of the fungal order Sordariales.</title>
        <authorList>
            <person name="Hensen N."/>
            <person name="Bonometti L."/>
            <person name="Westerberg I."/>
            <person name="Brannstrom I.O."/>
            <person name="Guillou S."/>
            <person name="Cros-Aarteil S."/>
            <person name="Calhoun S."/>
            <person name="Haridas S."/>
            <person name="Kuo A."/>
            <person name="Mondo S."/>
            <person name="Pangilinan J."/>
            <person name="Riley R."/>
            <person name="LaButti K."/>
            <person name="Andreopoulos B."/>
            <person name="Lipzen A."/>
            <person name="Chen C."/>
            <person name="Yan M."/>
            <person name="Daum C."/>
            <person name="Ng V."/>
            <person name="Clum A."/>
            <person name="Steindorff A."/>
            <person name="Ohm R.A."/>
            <person name="Martin F."/>
            <person name="Silar P."/>
            <person name="Natvig D.O."/>
            <person name="Lalanne C."/>
            <person name="Gautier V."/>
            <person name="Ament-Velasquez S.L."/>
            <person name="Kruys A."/>
            <person name="Hutchinson M.I."/>
            <person name="Powell A.J."/>
            <person name="Barry K."/>
            <person name="Miller A.N."/>
            <person name="Grigoriev I.V."/>
            <person name="Debuchy R."/>
            <person name="Gladieux P."/>
            <person name="Hiltunen Thoren M."/>
            <person name="Johannesson H."/>
        </authorList>
    </citation>
    <scope>NUCLEOTIDE SEQUENCE</scope>
    <source>
        <strain evidence="2">CBS 118394</strain>
    </source>
</reference>
<dbReference type="AlphaFoldDB" id="A0AAE0HUC1"/>
<evidence type="ECO:0000313" key="2">
    <source>
        <dbReference type="EMBL" id="KAK3312747.1"/>
    </source>
</evidence>
<comment type="caution">
    <text evidence="2">The sequence shown here is derived from an EMBL/GenBank/DDBJ whole genome shotgun (WGS) entry which is preliminary data.</text>
</comment>
<dbReference type="EMBL" id="JAUEDM010000008">
    <property type="protein sequence ID" value="KAK3312747.1"/>
    <property type="molecule type" value="Genomic_DNA"/>
</dbReference>
<accession>A0AAE0HUC1</accession>
<evidence type="ECO:0000313" key="3">
    <source>
        <dbReference type="Proteomes" id="UP001283341"/>
    </source>
</evidence>